<dbReference type="PANTHER" id="PTHR43679">
    <property type="entry name" value="OCTANOYLTRANSFERASE LIPM-RELATED"/>
    <property type="match status" value="1"/>
</dbReference>
<sequence length="256" mass="29296">MIRLIVDGKHEGTMNMALDLALAYSSSSEKVSTIRIYEWTNPTISLGKHQKTVNLDLNYIAKKGISIVRRPTGGRAVLHNREFTYSFSTYLNNTTLSGNLLESYLKISSALIESFKLLGVNAELENSKKRGLTKDICYDAPSVYEIKIDGRKFVGSAQYRTNIFILQHGSIPIEFDYEDYVSSFKYSNKQEIKNYLQKNTVDIKSLNNSNFTKENLANAFKKGFELIFKEKVIDSKLEQKEIQYADSIRKNFNIHL</sequence>
<dbReference type="Gene3D" id="3.30.930.10">
    <property type="entry name" value="Bira Bifunctional Protein, Domain 2"/>
    <property type="match status" value="1"/>
</dbReference>
<dbReference type="CDD" id="cd16443">
    <property type="entry name" value="LplA"/>
    <property type="match status" value="1"/>
</dbReference>
<evidence type="ECO:0000313" key="2">
    <source>
        <dbReference type="EMBL" id="CEP77713.1"/>
    </source>
</evidence>
<accession>A0A0C7NWA3</accession>
<dbReference type="PANTHER" id="PTHR43679:SF2">
    <property type="entry name" value="OCTANOYL-[GCVH]:PROTEIN N-OCTANOYLTRANSFERASE"/>
    <property type="match status" value="1"/>
</dbReference>
<name>A0A0C7NWA3_DEFTU</name>
<organism evidence="2 3">
    <name type="scientific">Defluviitoga tunisiensis</name>
    <dbReference type="NCBI Taxonomy" id="1006576"/>
    <lineage>
        <taxon>Bacteria</taxon>
        <taxon>Thermotogati</taxon>
        <taxon>Thermotogota</taxon>
        <taxon>Thermotogae</taxon>
        <taxon>Petrotogales</taxon>
        <taxon>Petrotogaceae</taxon>
        <taxon>Defluviitoga</taxon>
    </lineage>
</organism>
<dbReference type="STRING" id="1006576.DTL3_0385"/>
<dbReference type="Pfam" id="PF21948">
    <property type="entry name" value="LplA-B_cat"/>
    <property type="match status" value="1"/>
</dbReference>
<dbReference type="InterPro" id="IPR004143">
    <property type="entry name" value="BPL_LPL_catalytic"/>
</dbReference>
<keyword evidence="2" id="KW-0436">Ligase</keyword>
<dbReference type="OrthoDB" id="9774653at2"/>
<keyword evidence="3" id="KW-1185">Reference proteome</keyword>
<protein>
    <submittedName>
        <fullName evidence="2">Lipoate-protein ligase A</fullName>
    </submittedName>
</protein>
<dbReference type="InterPro" id="IPR050664">
    <property type="entry name" value="Octanoyltrans_LipM/LipL"/>
</dbReference>
<dbReference type="InterPro" id="IPR045864">
    <property type="entry name" value="aa-tRNA-synth_II/BPL/LPL"/>
</dbReference>
<evidence type="ECO:0000313" key="3">
    <source>
        <dbReference type="Proteomes" id="UP000032809"/>
    </source>
</evidence>
<dbReference type="SUPFAM" id="SSF55681">
    <property type="entry name" value="Class II aaRS and biotin synthetases"/>
    <property type="match status" value="1"/>
</dbReference>
<gene>
    <name evidence="2" type="primary">lplA</name>
    <name evidence="2" type="ORF">DTL3_0385</name>
</gene>
<dbReference type="EMBL" id="LN824141">
    <property type="protein sequence ID" value="CEP77713.1"/>
    <property type="molecule type" value="Genomic_DNA"/>
</dbReference>
<dbReference type="RefSeq" id="WP_052670263.1">
    <property type="nucleotide sequence ID" value="NZ_LN824141.1"/>
</dbReference>
<dbReference type="GO" id="GO:0016874">
    <property type="term" value="F:ligase activity"/>
    <property type="evidence" value="ECO:0007669"/>
    <property type="project" value="UniProtKB-KW"/>
</dbReference>
<dbReference type="Proteomes" id="UP000032809">
    <property type="component" value="Chromosome I"/>
</dbReference>
<dbReference type="AlphaFoldDB" id="A0A0C7NWA3"/>
<dbReference type="KEGG" id="dtn:DTL3_0385"/>
<evidence type="ECO:0000259" key="1">
    <source>
        <dbReference type="PROSITE" id="PS51733"/>
    </source>
</evidence>
<reference evidence="3" key="1">
    <citation type="submission" date="2014-11" db="EMBL/GenBank/DDBJ databases">
        <authorList>
            <person name="Wibberg D."/>
        </authorList>
    </citation>
    <scope>NUCLEOTIDE SEQUENCE [LARGE SCALE GENOMIC DNA]</scope>
    <source>
        <strain evidence="3">L3</strain>
    </source>
</reference>
<dbReference type="PATRIC" id="fig|1006576.9.peg.381"/>
<dbReference type="HOGENOM" id="CLU_022986_5_3_0"/>
<feature type="domain" description="BPL/LPL catalytic" evidence="1">
    <location>
        <begin position="28"/>
        <end position="232"/>
    </location>
</feature>
<dbReference type="PROSITE" id="PS51733">
    <property type="entry name" value="BPL_LPL_CATALYTIC"/>
    <property type="match status" value="1"/>
</dbReference>
<proteinExistence type="predicted"/>